<organism evidence="25">
    <name type="scientific">Kwoniella pini CBS 10737</name>
    <dbReference type="NCBI Taxonomy" id="1296096"/>
    <lineage>
        <taxon>Eukaryota</taxon>
        <taxon>Fungi</taxon>
        <taxon>Dikarya</taxon>
        <taxon>Basidiomycota</taxon>
        <taxon>Agaricomycotina</taxon>
        <taxon>Tremellomycetes</taxon>
        <taxon>Tremellales</taxon>
        <taxon>Cryptococcaceae</taxon>
        <taxon>Kwoniella</taxon>
    </lineage>
</organism>
<dbReference type="STRING" id="1296096.A0A1B9HX01"/>
<keyword evidence="9" id="KW-0479">Metal-binding</keyword>
<dbReference type="Gene3D" id="3.20.20.370">
    <property type="entry name" value="Glycoside hydrolase/deacetylase"/>
    <property type="match status" value="1"/>
</dbReference>
<evidence type="ECO:0000256" key="13">
    <source>
        <dbReference type="ARBA" id="ARBA00023136"/>
    </source>
</evidence>
<dbReference type="OrthoDB" id="407355at2759"/>
<dbReference type="GO" id="GO:0006032">
    <property type="term" value="P:chitin catabolic process"/>
    <property type="evidence" value="ECO:0007669"/>
    <property type="project" value="UniProtKB-KW"/>
</dbReference>
<dbReference type="FunFam" id="3.20.20.370:FF:000004">
    <property type="entry name" value="Related to Chitin deacetylase"/>
    <property type="match status" value="1"/>
</dbReference>
<dbReference type="PROSITE" id="PS51677">
    <property type="entry name" value="NODB"/>
    <property type="match status" value="1"/>
</dbReference>
<evidence type="ECO:0000259" key="24">
    <source>
        <dbReference type="PROSITE" id="PS51677"/>
    </source>
</evidence>
<evidence type="ECO:0000256" key="2">
    <source>
        <dbReference type="ARBA" id="ARBA00004191"/>
    </source>
</evidence>
<keyword evidence="19" id="KW-0624">Polysaccharide degradation</keyword>
<comment type="similarity">
    <text evidence="4">Belongs to the polysaccharide deacetylase family.</text>
</comment>
<evidence type="ECO:0000256" key="14">
    <source>
        <dbReference type="ARBA" id="ARBA00023180"/>
    </source>
</evidence>
<keyword evidence="6" id="KW-0134">Cell wall</keyword>
<evidence type="ECO:0000256" key="11">
    <source>
        <dbReference type="ARBA" id="ARBA00022801"/>
    </source>
</evidence>
<dbReference type="RefSeq" id="XP_019009022.2">
    <property type="nucleotide sequence ID" value="XM_019157382.2"/>
</dbReference>
<keyword evidence="17" id="KW-0449">Lipoprotein</keyword>
<evidence type="ECO:0000256" key="4">
    <source>
        <dbReference type="ARBA" id="ARBA00010973"/>
    </source>
</evidence>
<evidence type="ECO:0000256" key="23">
    <source>
        <dbReference type="SAM" id="SignalP"/>
    </source>
</evidence>
<dbReference type="KEGG" id="kpin:30174031"/>
<comment type="subcellular location">
    <subcellularLocation>
        <location evidence="3">Cell membrane</location>
        <topology evidence="3">Lipid-anchor</topology>
        <topology evidence="3">GPI-anchor</topology>
    </subcellularLocation>
    <subcellularLocation>
        <location evidence="2">Secreted</location>
        <location evidence="2">Cell wall</location>
    </subcellularLocation>
</comment>
<gene>
    <name evidence="25" type="ORF">I206_05662</name>
</gene>
<evidence type="ECO:0000256" key="18">
    <source>
        <dbReference type="ARBA" id="ARBA00023316"/>
    </source>
</evidence>
<dbReference type="GO" id="GO:0009272">
    <property type="term" value="P:fungal-type cell wall biogenesis"/>
    <property type="evidence" value="ECO:0007669"/>
    <property type="project" value="UniProtKB-ARBA"/>
</dbReference>
<keyword evidence="14" id="KW-0325">Glycoprotein</keyword>
<evidence type="ECO:0000313" key="25">
    <source>
        <dbReference type="EMBL" id="OCF47803.1"/>
    </source>
</evidence>
<sequence length="468" mass="49963">MYISAAVISLTLALGTGEVSGHRGCGGHEVAKRNPGGPVIRNAAELQSLQSRQLVQRQVTDEASAAQSTDPSTECTAYSYQTVTDIKSSFPTIWETATLVDGDTEAASLFATVNSTVNSKVPNIKPKGTSTGNFSGVGYNATDPDCWWTWRQCTTPASSLGINDDHTTVPEPDTWGLGFDDGPNCSHNAFYDYLRDQGQKATMFYIGSNVMDWPLQAQRGLQDGHEICIHTWSHQYMTSFSNEQAFAELYYTRKAIKEILGVTPTCWRPPYGDVDNRIRVIAQGLNLTNYVWSDDSEDWRAGAAGSNVTEADVTANYQSVIKKASDGTYASSGPMVLTHELTNFTMSEFISQYSAIKAAFKYVVPLASAFNTTQPYTETNVTYPDFLTYTNQSSSASASGASTTSGASASASGVTTSASGTTTSASGSASSGTSNTSSNAKSSATARFTIDLFLGSFVVAILGYASLV</sequence>
<feature type="region of interest" description="Disordered" evidence="22">
    <location>
        <begin position="417"/>
        <end position="440"/>
    </location>
</feature>
<feature type="domain" description="NodB homology" evidence="24">
    <location>
        <begin position="173"/>
        <end position="365"/>
    </location>
</feature>
<reference evidence="25" key="2">
    <citation type="submission" date="2016-07" db="EMBL/GenBank/DDBJ databases">
        <title>Evolution of pathogenesis and genome organization in the Tremellales.</title>
        <authorList>
            <person name="Cuomo C."/>
            <person name="Litvintseva A."/>
            <person name="Heitman J."/>
            <person name="Chen Y."/>
            <person name="Sun S."/>
            <person name="Springer D."/>
            <person name="Dromer F."/>
            <person name="Young S."/>
            <person name="Zeng Q."/>
            <person name="Chapman S."/>
            <person name="Gujja S."/>
            <person name="Saif S."/>
            <person name="Birren B."/>
        </authorList>
    </citation>
    <scope>NUCLEOTIDE SEQUENCE</scope>
    <source>
        <strain evidence="25">CBS 10737</strain>
    </source>
</reference>
<dbReference type="GO" id="GO:0071555">
    <property type="term" value="P:cell wall organization"/>
    <property type="evidence" value="ECO:0007669"/>
    <property type="project" value="UniProtKB-KW"/>
</dbReference>
<evidence type="ECO:0000256" key="16">
    <source>
        <dbReference type="ARBA" id="ARBA00023285"/>
    </source>
</evidence>
<evidence type="ECO:0000256" key="10">
    <source>
        <dbReference type="ARBA" id="ARBA00022729"/>
    </source>
</evidence>
<feature type="chain" id="PRO_5008628199" description="chitin deacetylase" evidence="23">
    <location>
        <begin position="22"/>
        <end position="468"/>
    </location>
</feature>
<comment type="cofactor">
    <cofactor evidence="1">
        <name>Co(2+)</name>
        <dbReference type="ChEBI" id="CHEBI:48828"/>
    </cofactor>
</comment>
<dbReference type="InterPro" id="IPR002509">
    <property type="entry name" value="NODB_dom"/>
</dbReference>
<evidence type="ECO:0000256" key="9">
    <source>
        <dbReference type="ARBA" id="ARBA00022723"/>
    </source>
</evidence>
<keyword evidence="8" id="KW-0336">GPI-anchor</keyword>
<evidence type="ECO:0000256" key="20">
    <source>
        <dbReference type="ARBA" id="ARBA00024056"/>
    </source>
</evidence>
<evidence type="ECO:0000256" key="6">
    <source>
        <dbReference type="ARBA" id="ARBA00022512"/>
    </source>
</evidence>
<evidence type="ECO:0000256" key="3">
    <source>
        <dbReference type="ARBA" id="ARBA00004609"/>
    </source>
</evidence>
<dbReference type="PANTHER" id="PTHR10587">
    <property type="entry name" value="GLYCOSYL TRANSFERASE-RELATED"/>
    <property type="match status" value="1"/>
</dbReference>
<dbReference type="GO" id="GO:0004099">
    <property type="term" value="F:chitin deacetylase activity"/>
    <property type="evidence" value="ECO:0007669"/>
    <property type="project" value="UniProtKB-EC"/>
</dbReference>
<dbReference type="InterPro" id="IPR011330">
    <property type="entry name" value="Glyco_hydro/deAcase_b/a-brl"/>
</dbReference>
<evidence type="ECO:0000256" key="22">
    <source>
        <dbReference type="SAM" id="MobiDB-lite"/>
    </source>
</evidence>
<evidence type="ECO:0000256" key="17">
    <source>
        <dbReference type="ARBA" id="ARBA00023288"/>
    </source>
</evidence>
<name>A0A1B9HX01_9TREE</name>
<dbReference type="PANTHER" id="PTHR10587:SF98">
    <property type="entry name" value="CHITIN DEACETYLASE"/>
    <property type="match status" value="1"/>
</dbReference>
<dbReference type="GO" id="GO:0000272">
    <property type="term" value="P:polysaccharide catabolic process"/>
    <property type="evidence" value="ECO:0007669"/>
    <property type="project" value="UniProtKB-KW"/>
</dbReference>
<keyword evidence="10 23" id="KW-0732">Signal</keyword>
<evidence type="ECO:0000256" key="12">
    <source>
        <dbReference type="ARBA" id="ARBA00023024"/>
    </source>
</evidence>
<dbReference type="EMBL" id="KI894014">
    <property type="protein sequence ID" value="OCF47803.1"/>
    <property type="molecule type" value="Genomic_DNA"/>
</dbReference>
<dbReference type="GO" id="GO:0046872">
    <property type="term" value="F:metal ion binding"/>
    <property type="evidence" value="ECO:0007669"/>
    <property type="project" value="UniProtKB-KW"/>
</dbReference>
<evidence type="ECO:0000256" key="21">
    <source>
        <dbReference type="ARBA" id="ARBA00048494"/>
    </source>
</evidence>
<protein>
    <recommendedName>
        <fullName evidence="20">chitin deacetylase</fullName>
        <ecNumber evidence="20">3.5.1.41</ecNumber>
    </recommendedName>
</protein>
<keyword evidence="16" id="KW-0170">Cobalt</keyword>
<dbReference type="SUPFAM" id="SSF88713">
    <property type="entry name" value="Glycoside hydrolase/deacetylase"/>
    <property type="match status" value="1"/>
</dbReference>
<keyword evidence="5" id="KW-1003">Cell membrane</keyword>
<keyword evidence="13" id="KW-0472">Membrane</keyword>
<evidence type="ECO:0000256" key="8">
    <source>
        <dbReference type="ARBA" id="ARBA00022622"/>
    </source>
</evidence>
<evidence type="ECO:0000256" key="1">
    <source>
        <dbReference type="ARBA" id="ARBA00001941"/>
    </source>
</evidence>
<dbReference type="GO" id="GO:0005886">
    <property type="term" value="C:plasma membrane"/>
    <property type="evidence" value="ECO:0007669"/>
    <property type="project" value="UniProtKB-SubCell"/>
</dbReference>
<proteinExistence type="inferred from homology"/>
<evidence type="ECO:0000256" key="7">
    <source>
        <dbReference type="ARBA" id="ARBA00022525"/>
    </source>
</evidence>
<dbReference type="GeneID" id="30174031"/>
<dbReference type="AlphaFoldDB" id="A0A1B9HX01"/>
<keyword evidence="15" id="KW-0119">Carbohydrate metabolism</keyword>
<keyword evidence="12" id="KW-0146">Chitin degradation</keyword>
<evidence type="ECO:0000256" key="19">
    <source>
        <dbReference type="ARBA" id="ARBA00023326"/>
    </source>
</evidence>
<keyword evidence="7" id="KW-0964">Secreted</keyword>
<evidence type="ECO:0000256" key="5">
    <source>
        <dbReference type="ARBA" id="ARBA00022475"/>
    </source>
</evidence>
<dbReference type="GO" id="GO:0098552">
    <property type="term" value="C:side of membrane"/>
    <property type="evidence" value="ECO:0007669"/>
    <property type="project" value="UniProtKB-KW"/>
</dbReference>
<feature type="signal peptide" evidence="23">
    <location>
        <begin position="1"/>
        <end position="21"/>
    </location>
</feature>
<keyword evidence="18" id="KW-0961">Cell wall biogenesis/degradation</keyword>
<accession>A0A1B9HX01</accession>
<dbReference type="InterPro" id="IPR050248">
    <property type="entry name" value="Polysacc_deacetylase_ArnD"/>
</dbReference>
<keyword evidence="11" id="KW-0378">Hydrolase</keyword>
<dbReference type="EC" id="3.5.1.41" evidence="20"/>
<evidence type="ECO:0000256" key="15">
    <source>
        <dbReference type="ARBA" id="ARBA00023277"/>
    </source>
</evidence>
<reference evidence="25" key="1">
    <citation type="submission" date="2013-07" db="EMBL/GenBank/DDBJ databases">
        <title>The Genome Sequence of Cryptococcus pinus CBS10737.</title>
        <authorList>
            <consortium name="The Broad Institute Genome Sequencing Platform"/>
            <person name="Cuomo C."/>
            <person name="Litvintseva A."/>
            <person name="Chen Y."/>
            <person name="Heitman J."/>
            <person name="Sun S."/>
            <person name="Springer D."/>
            <person name="Dromer F."/>
            <person name="Young S.K."/>
            <person name="Zeng Q."/>
            <person name="Gargeya S."/>
            <person name="Fitzgerald M."/>
            <person name="Abouelleil A."/>
            <person name="Alvarado L."/>
            <person name="Berlin A.M."/>
            <person name="Chapman S.B."/>
            <person name="Dewar J."/>
            <person name="Goldberg J."/>
            <person name="Griggs A."/>
            <person name="Gujja S."/>
            <person name="Hansen M."/>
            <person name="Howarth C."/>
            <person name="Imamovic A."/>
            <person name="Larimer J."/>
            <person name="McCowan C."/>
            <person name="Murphy C."/>
            <person name="Pearson M."/>
            <person name="Priest M."/>
            <person name="Roberts A."/>
            <person name="Saif S."/>
            <person name="Shea T."/>
            <person name="Sykes S."/>
            <person name="Wortman J."/>
            <person name="Nusbaum C."/>
            <person name="Birren B."/>
        </authorList>
    </citation>
    <scope>NUCLEOTIDE SEQUENCE [LARGE SCALE GENOMIC DNA]</scope>
    <source>
        <strain evidence="25">CBS 10737</strain>
    </source>
</reference>
<dbReference type="Pfam" id="PF01522">
    <property type="entry name" value="Polysacc_deac_1"/>
    <property type="match status" value="1"/>
</dbReference>
<comment type="catalytic activity">
    <reaction evidence="21">
        <text>[(1-&gt;4)-N-acetyl-beta-D-glucosaminyl](n) + n H2O = chitosan + n acetate</text>
        <dbReference type="Rhea" id="RHEA:10464"/>
        <dbReference type="Rhea" id="RHEA-COMP:9593"/>
        <dbReference type="Rhea" id="RHEA-COMP:9597"/>
        <dbReference type="ChEBI" id="CHEBI:15377"/>
        <dbReference type="ChEBI" id="CHEBI:17029"/>
        <dbReference type="ChEBI" id="CHEBI:30089"/>
        <dbReference type="ChEBI" id="CHEBI:57704"/>
        <dbReference type="EC" id="3.5.1.41"/>
    </reaction>
    <physiologicalReaction direction="left-to-right" evidence="21">
        <dbReference type="Rhea" id="RHEA:10465"/>
    </physiologicalReaction>
</comment>